<accession>A0A0L0T428</accession>
<reference evidence="3" key="2">
    <citation type="submission" date="2009-11" db="EMBL/GenBank/DDBJ databases">
        <title>The Genome Sequence of Allomyces macrogynus strain ATCC 38327.</title>
        <authorList>
            <consortium name="The Broad Institute Genome Sequencing Platform"/>
            <person name="Russ C."/>
            <person name="Cuomo C."/>
            <person name="Shea T."/>
            <person name="Young S.K."/>
            <person name="Zeng Q."/>
            <person name="Koehrsen M."/>
            <person name="Haas B."/>
            <person name="Borodovsky M."/>
            <person name="Guigo R."/>
            <person name="Alvarado L."/>
            <person name="Berlin A."/>
            <person name="Borenstein D."/>
            <person name="Chen Z."/>
            <person name="Engels R."/>
            <person name="Freedman E."/>
            <person name="Gellesch M."/>
            <person name="Goldberg J."/>
            <person name="Griggs A."/>
            <person name="Gujja S."/>
            <person name="Heiman D."/>
            <person name="Hepburn T."/>
            <person name="Howarth C."/>
            <person name="Jen D."/>
            <person name="Larson L."/>
            <person name="Lewis B."/>
            <person name="Mehta T."/>
            <person name="Park D."/>
            <person name="Pearson M."/>
            <person name="Roberts A."/>
            <person name="Saif S."/>
            <person name="Shenoy N."/>
            <person name="Sisk P."/>
            <person name="Stolte C."/>
            <person name="Sykes S."/>
            <person name="Walk T."/>
            <person name="White J."/>
            <person name="Yandava C."/>
            <person name="Burger G."/>
            <person name="Gray M.W."/>
            <person name="Holland P.W.H."/>
            <person name="King N."/>
            <person name="Lang F.B.F."/>
            <person name="Roger A.J."/>
            <person name="Ruiz-Trillo I."/>
            <person name="Lander E."/>
            <person name="Nusbaum C."/>
        </authorList>
    </citation>
    <scope>NUCLEOTIDE SEQUENCE [LARGE SCALE GENOMIC DNA]</scope>
    <source>
        <strain evidence="3">ATCC 38327</strain>
    </source>
</reference>
<proteinExistence type="predicted"/>
<dbReference type="SUPFAM" id="SSF49899">
    <property type="entry name" value="Concanavalin A-like lectins/glucanases"/>
    <property type="match status" value="1"/>
</dbReference>
<feature type="domain" description="GH16" evidence="1">
    <location>
        <begin position="361"/>
        <end position="451"/>
    </location>
</feature>
<sequence>MAATTGLAAVVGTAFTCCTHDSARQLAPAITTGTAPDRVGAPTSRVDWAKGYFPIPPKLAKHTNGLGFGYLALNVVPVVTLSRGTQVVVGGHLEDLATGHVHAAWGLPAAADASSGPSPIDCVEVATFYTYPRSRVEYAEGPAALIPAALPAQVAVRVVFHYATINDAAHRNVWAIDALLHAGTVAWPAQPNSAVPVTGAREITVLPDVRTWSTPLADQVAMDFKMRGCAVAVLPSPQVIPDMPIRADFDVALHMRVHAVLAHCAGSQPAAIEMAANRSVINDQFTGPHIEPHWTAATHTFEANLAQFTPTNAVVNHGLRLHVTPSRHGGKPYTAAELRTTNTIAPPTPIVPSTLTALDIGARMRGARASGLVSAVFLYRDPPHIQEADIVETLGSRPGQVQLNLFHTRKAVGDRKNHKDPYVGPREPPSYPIWKHMRFDPTLHHDYAVHWAAWTHEACPAGQTCGRAMSGCIDGPPGSRRVDGPFCGPRWTSRRGQGWARAG</sequence>
<name>A0A0L0T428_ALLM3</name>
<dbReference type="GO" id="GO:0004553">
    <property type="term" value="F:hydrolase activity, hydrolyzing O-glycosyl compounds"/>
    <property type="evidence" value="ECO:0007669"/>
    <property type="project" value="InterPro"/>
</dbReference>
<dbReference type="AlphaFoldDB" id="A0A0L0T428"/>
<dbReference type="CDD" id="cd00413">
    <property type="entry name" value="Glyco_hydrolase_16"/>
    <property type="match status" value="1"/>
</dbReference>
<dbReference type="EMBL" id="GG745361">
    <property type="protein sequence ID" value="KNE69461.1"/>
    <property type="molecule type" value="Genomic_DNA"/>
</dbReference>
<dbReference type="InterPro" id="IPR000757">
    <property type="entry name" value="Beta-glucanase-like"/>
</dbReference>
<dbReference type="VEuPathDB" id="FungiDB:AMAG_14033"/>
<dbReference type="OrthoDB" id="5548108at2759"/>
<dbReference type="Pfam" id="PF00722">
    <property type="entry name" value="Glyco_hydro_16"/>
    <property type="match status" value="1"/>
</dbReference>
<protein>
    <recommendedName>
        <fullName evidence="1">GH16 domain-containing protein</fullName>
    </recommendedName>
</protein>
<dbReference type="Proteomes" id="UP000054350">
    <property type="component" value="Unassembled WGS sequence"/>
</dbReference>
<reference evidence="2 3" key="1">
    <citation type="submission" date="2009-11" db="EMBL/GenBank/DDBJ databases">
        <title>Annotation of Allomyces macrogynus ATCC 38327.</title>
        <authorList>
            <consortium name="The Broad Institute Genome Sequencing Platform"/>
            <person name="Russ C."/>
            <person name="Cuomo C."/>
            <person name="Burger G."/>
            <person name="Gray M.W."/>
            <person name="Holland P.W.H."/>
            <person name="King N."/>
            <person name="Lang F.B.F."/>
            <person name="Roger A.J."/>
            <person name="Ruiz-Trillo I."/>
            <person name="Young S.K."/>
            <person name="Zeng Q."/>
            <person name="Gargeya S."/>
            <person name="Fitzgerald M."/>
            <person name="Haas B."/>
            <person name="Abouelleil A."/>
            <person name="Alvarado L."/>
            <person name="Arachchi H.M."/>
            <person name="Berlin A."/>
            <person name="Chapman S.B."/>
            <person name="Gearin G."/>
            <person name="Goldberg J."/>
            <person name="Griggs A."/>
            <person name="Gujja S."/>
            <person name="Hansen M."/>
            <person name="Heiman D."/>
            <person name="Howarth C."/>
            <person name="Larimer J."/>
            <person name="Lui A."/>
            <person name="MacDonald P.J.P."/>
            <person name="McCowen C."/>
            <person name="Montmayeur A."/>
            <person name="Murphy C."/>
            <person name="Neiman D."/>
            <person name="Pearson M."/>
            <person name="Priest M."/>
            <person name="Roberts A."/>
            <person name="Saif S."/>
            <person name="Shea T."/>
            <person name="Sisk P."/>
            <person name="Stolte C."/>
            <person name="Sykes S."/>
            <person name="Wortman J."/>
            <person name="Nusbaum C."/>
            <person name="Birren B."/>
        </authorList>
    </citation>
    <scope>NUCLEOTIDE SEQUENCE [LARGE SCALE GENOMIC DNA]</scope>
    <source>
        <strain evidence="2 3">ATCC 38327</strain>
    </source>
</reference>
<evidence type="ECO:0000259" key="1">
    <source>
        <dbReference type="Pfam" id="PF00722"/>
    </source>
</evidence>
<organism evidence="2 3">
    <name type="scientific">Allomyces macrogynus (strain ATCC 38327)</name>
    <name type="common">Allomyces javanicus var. macrogynus</name>
    <dbReference type="NCBI Taxonomy" id="578462"/>
    <lineage>
        <taxon>Eukaryota</taxon>
        <taxon>Fungi</taxon>
        <taxon>Fungi incertae sedis</taxon>
        <taxon>Blastocladiomycota</taxon>
        <taxon>Blastocladiomycetes</taxon>
        <taxon>Blastocladiales</taxon>
        <taxon>Blastocladiaceae</taxon>
        <taxon>Allomyces</taxon>
    </lineage>
</organism>
<keyword evidence="3" id="KW-1185">Reference proteome</keyword>
<evidence type="ECO:0000313" key="2">
    <source>
        <dbReference type="EMBL" id="KNE69461.1"/>
    </source>
</evidence>
<evidence type="ECO:0000313" key="3">
    <source>
        <dbReference type="Proteomes" id="UP000054350"/>
    </source>
</evidence>
<dbReference type="Gene3D" id="2.60.120.200">
    <property type="match status" value="1"/>
</dbReference>
<dbReference type="InterPro" id="IPR013320">
    <property type="entry name" value="ConA-like_dom_sf"/>
</dbReference>
<gene>
    <name evidence="2" type="ORF">AMAG_14033</name>
</gene>
<dbReference type="GO" id="GO:0005975">
    <property type="term" value="P:carbohydrate metabolic process"/>
    <property type="evidence" value="ECO:0007669"/>
    <property type="project" value="InterPro"/>
</dbReference>